<organism evidence="6 7">
    <name type="scientific">Paramuricea clavata</name>
    <name type="common">Red gorgonian</name>
    <name type="synonym">Violescent sea-whip</name>
    <dbReference type="NCBI Taxonomy" id="317549"/>
    <lineage>
        <taxon>Eukaryota</taxon>
        <taxon>Metazoa</taxon>
        <taxon>Cnidaria</taxon>
        <taxon>Anthozoa</taxon>
        <taxon>Octocorallia</taxon>
        <taxon>Malacalcyonacea</taxon>
        <taxon>Plexauridae</taxon>
        <taxon>Paramuricea</taxon>
    </lineage>
</organism>
<proteinExistence type="inferred from homology"/>
<evidence type="ECO:0000313" key="6">
    <source>
        <dbReference type="EMBL" id="CAB3978100.1"/>
    </source>
</evidence>
<evidence type="ECO:0000256" key="5">
    <source>
        <dbReference type="ARBA" id="ARBA00023136"/>
    </source>
</evidence>
<dbReference type="AlphaFoldDB" id="A0A6S7FUB6"/>
<protein>
    <submittedName>
        <fullName evidence="6">Uncharacterized protein</fullName>
    </submittedName>
</protein>
<evidence type="ECO:0000256" key="2">
    <source>
        <dbReference type="ARBA" id="ARBA00007363"/>
    </source>
</evidence>
<keyword evidence="3" id="KW-0812">Transmembrane</keyword>
<dbReference type="PANTHER" id="PTHR13674">
    <property type="entry name" value="GROWTH AND TRANSFORMATION-DEPENDENT PROTEIN"/>
    <property type="match status" value="1"/>
</dbReference>
<dbReference type="EMBL" id="CACRXK020000089">
    <property type="protein sequence ID" value="CAB3978100.1"/>
    <property type="molecule type" value="Genomic_DNA"/>
</dbReference>
<sequence>MILNKVPRFFLSTLRNSRPLRPVYSKCSPLVSSKAYCSSLEKKSTITEETSERRSTLPQHHLSYVDKVTLKLFGNIKGEIPNEVSYAVMEKADSKRRIAVNLFLVAFCGFGSMLVVYNVKKNLKNDTQQNIYAQNSQRYQEDKKS</sequence>
<accession>A0A6S7FUB6</accession>
<name>A0A6S7FUB6_PARCT</name>
<dbReference type="PANTHER" id="PTHR13674:SF5">
    <property type="entry name" value="UPF0389 PROTEIN CG9231"/>
    <property type="match status" value="1"/>
</dbReference>
<evidence type="ECO:0000256" key="3">
    <source>
        <dbReference type="ARBA" id="ARBA00022692"/>
    </source>
</evidence>
<evidence type="ECO:0000313" key="7">
    <source>
        <dbReference type="Proteomes" id="UP001152795"/>
    </source>
</evidence>
<reference evidence="6" key="1">
    <citation type="submission" date="2020-04" db="EMBL/GenBank/DDBJ databases">
        <authorList>
            <person name="Alioto T."/>
            <person name="Alioto T."/>
            <person name="Gomez Garrido J."/>
        </authorList>
    </citation>
    <scope>NUCLEOTIDE SEQUENCE</scope>
    <source>
        <strain evidence="6">A484AB</strain>
    </source>
</reference>
<comment type="caution">
    <text evidence="6">The sequence shown here is derived from an EMBL/GenBank/DDBJ whole genome shotgun (WGS) entry which is preliminary data.</text>
</comment>
<dbReference type="GO" id="GO:0016020">
    <property type="term" value="C:membrane"/>
    <property type="evidence" value="ECO:0007669"/>
    <property type="project" value="UniProtKB-SubCell"/>
</dbReference>
<keyword evidence="7" id="KW-1185">Reference proteome</keyword>
<evidence type="ECO:0000256" key="1">
    <source>
        <dbReference type="ARBA" id="ARBA00004167"/>
    </source>
</evidence>
<keyword evidence="4" id="KW-1133">Transmembrane helix</keyword>
<dbReference type="OrthoDB" id="8193498at2759"/>
<keyword evidence="5" id="KW-0472">Membrane</keyword>
<dbReference type="Pfam" id="PF06388">
    <property type="entry name" value="DUF1075"/>
    <property type="match status" value="1"/>
</dbReference>
<evidence type="ECO:0000256" key="4">
    <source>
        <dbReference type="ARBA" id="ARBA00022989"/>
    </source>
</evidence>
<comment type="subcellular location">
    <subcellularLocation>
        <location evidence="1">Membrane</location>
        <topology evidence="1">Single-pass membrane protein</topology>
    </subcellularLocation>
</comment>
<gene>
    <name evidence="6" type="ORF">PACLA_8A021627</name>
</gene>
<dbReference type="Proteomes" id="UP001152795">
    <property type="component" value="Unassembled WGS sequence"/>
</dbReference>
<dbReference type="InterPro" id="IPR009432">
    <property type="entry name" value="DUF1075"/>
</dbReference>
<comment type="similarity">
    <text evidence="2">Belongs to the UPF0389 family.</text>
</comment>